<reference evidence="2" key="1">
    <citation type="journal article" date="2023" name="PhytoFront">
        <title>Draft Genome Resources of Seven Strains of Tilletia horrida, Causal Agent of Kernel Smut of Rice.</title>
        <authorList>
            <person name="Khanal S."/>
            <person name="Antony Babu S."/>
            <person name="Zhou X.G."/>
        </authorList>
    </citation>
    <scope>NUCLEOTIDE SEQUENCE</scope>
    <source>
        <strain evidence="2">TX6</strain>
    </source>
</reference>
<feature type="region of interest" description="Disordered" evidence="1">
    <location>
        <begin position="159"/>
        <end position="422"/>
    </location>
</feature>
<evidence type="ECO:0000313" key="3">
    <source>
        <dbReference type="Proteomes" id="UP001176517"/>
    </source>
</evidence>
<feature type="compositionally biased region" description="Low complexity" evidence="1">
    <location>
        <begin position="354"/>
        <end position="366"/>
    </location>
</feature>
<dbReference type="AlphaFoldDB" id="A0AAN6H0W7"/>
<feature type="compositionally biased region" description="Low complexity" evidence="1">
    <location>
        <begin position="380"/>
        <end position="392"/>
    </location>
</feature>
<keyword evidence="3" id="KW-1185">Reference proteome</keyword>
<evidence type="ECO:0000313" key="2">
    <source>
        <dbReference type="EMBL" id="KAK0557571.1"/>
    </source>
</evidence>
<protein>
    <submittedName>
        <fullName evidence="2">Uncharacterized protein</fullName>
    </submittedName>
</protein>
<feature type="compositionally biased region" description="Low complexity" evidence="1">
    <location>
        <begin position="223"/>
        <end position="238"/>
    </location>
</feature>
<feature type="compositionally biased region" description="Polar residues" evidence="1">
    <location>
        <begin position="168"/>
        <end position="184"/>
    </location>
</feature>
<organism evidence="2 3">
    <name type="scientific">Tilletia horrida</name>
    <dbReference type="NCBI Taxonomy" id="155126"/>
    <lineage>
        <taxon>Eukaryota</taxon>
        <taxon>Fungi</taxon>
        <taxon>Dikarya</taxon>
        <taxon>Basidiomycota</taxon>
        <taxon>Ustilaginomycotina</taxon>
        <taxon>Exobasidiomycetes</taxon>
        <taxon>Tilletiales</taxon>
        <taxon>Tilletiaceae</taxon>
        <taxon>Tilletia</taxon>
    </lineage>
</organism>
<feature type="compositionally biased region" description="Gly residues" evidence="1">
    <location>
        <begin position="476"/>
        <end position="488"/>
    </location>
</feature>
<evidence type="ECO:0000256" key="1">
    <source>
        <dbReference type="SAM" id="MobiDB-lite"/>
    </source>
</evidence>
<feature type="region of interest" description="Disordered" evidence="1">
    <location>
        <begin position="453"/>
        <end position="488"/>
    </location>
</feature>
<dbReference type="Proteomes" id="UP001176517">
    <property type="component" value="Unassembled WGS sequence"/>
</dbReference>
<name>A0AAN6H0W7_9BASI</name>
<accession>A0AAN6H0W7</accession>
<dbReference type="EMBL" id="JAPDMZ010000004">
    <property type="protein sequence ID" value="KAK0557571.1"/>
    <property type="molecule type" value="Genomic_DNA"/>
</dbReference>
<sequence>MSDGGGGVSNGIRTGAATSYPPPAPFAPPAETSTYIIHTETDSLTDLRLQVSVEPKTPKDPLRPLFFRERELSEEGEIVDSLVNASTAEVPWTIHKPARGWYLRLRSPALPPNTALALRPPPSWQSQSSAAESRSPLMVSLPTSIDMKWLNRAKETIDETIGSGPAGSCSSSLARNTHSRSQSAAHKKQDEDVAHQNRATSVAPTILTGGAEVNGTERAGEQSAATGVGTSAAAGASGHTRRRSGGSGSHRIEVRKVSNEPREVGLREEEEEDLPTAAGGSKTGLSLDTRHLDPGPSSSSTNLLTPPTQTGNYALGRDVLAGASPGSAKYSSIDRPYSPTEPSSALDTAPNAPSQQAAAEEASQSSGSTLANGGGQQQRSNSTIKNTNTSTTVKPLFLRHGPPVSSASALASASSTSSSTGQASRPLVCHFVLIDGVDAASYEARAPFLPGSGRRTRLRSGDASPRLNNAGAVPASGGGGGGGGGSGSGLNAMRRRWTSWAWAKLPSAIRPGSLPLDTNHDFSVHWVNPPRIHSPEEGAMESVEVLRFEDGGGGGWGVFSGWNEARKGSVVMQEAAVRGLGLERAFWFGLVLAYLDFLESRDVSARSS</sequence>
<feature type="compositionally biased region" description="Basic and acidic residues" evidence="1">
    <location>
        <begin position="250"/>
        <end position="267"/>
    </location>
</feature>
<feature type="compositionally biased region" description="Low complexity" evidence="1">
    <location>
        <begin position="124"/>
        <end position="136"/>
    </location>
</feature>
<feature type="compositionally biased region" description="Low complexity" evidence="1">
    <location>
        <begin position="405"/>
        <end position="422"/>
    </location>
</feature>
<comment type="caution">
    <text evidence="2">The sequence shown here is derived from an EMBL/GenBank/DDBJ whole genome shotgun (WGS) entry which is preliminary data.</text>
</comment>
<proteinExistence type="predicted"/>
<gene>
    <name evidence="2" type="ORF">OC846_000359</name>
</gene>
<feature type="region of interest" description="Disordered" evidence="1">
    <location>
        <begin position="116"/>
        <end position="136"/>
    </location>
</feature>
<feature type="compositionally biased region" description="Low complexity" evidence="1">
    <location>
        <begin position="294"/>
        <end position="310"/>
    </location>
</feature>
<feature type="region of interest" description="Disordered" evidence="1">
    <location>
        <begin position="1"/>
        <end position="30"/>
    </location>
</feature>